<keyword evidence="2" id="KW-0732">Signal</keyword>
<evidence type="ECO:0000256" key="2">
    <source>
        <dbReference type="SAM" id="SignalP"/>
    </source>
</evidence>
<organism evidence="3 4">
    <name type="scientific">Paraburkholderia piptadeniae</name>
    <dbReference type="NCBI Taxonomy" id="1701573"/>
    <lineage>
        <taxon>Bacteria</taxon>
        <taxon>Pseudomonadati</taxon>
        <taxon>Pseudomonadota</taxon>
        <taxon>Betaproteobacteria</taxon>
        <taxon>Burkholderiales</taxon>
        <taxon>Burkholderiaceae</taxon>
        <taxon>Paraburkholderia</taxon>
    </lineage>
</organism>
<evidence type="ECO:0000256" key="1">
    <source>
        <dbReference type="SAM" id="MobiDB-lite"/>
    </source>
</evidence>
<protein>
    <submittedName>
        <fullName evidence="3">Uncharacterized protein</fullName>
    </submittedName>
</protein>
<name>A0A1N7SD31_9BURK</name>
<feature type="compositionally biased region" description="Polar residues" evidence="1">
    <location>
        <begin position="71"/>
        <end position="80"/>
    </location>
</feature>
<comment type="caution">
    <text evidence="3">The sequence shown here is derived from an EMBL/GenBank/DDBJ whole genome shotgun (WGS) entry which is preliminary data.</text>
</comment>
<dbReference type="EMBL" id="CYGY02000046">
    <property type="protein sequence ID" value="SIT45244.1"/>
    <property type="molecule type" value="Genomic_DNA"/>
</dbReference>
<dbReference type="Proteomes" id="UP000195569">
    <property type="component" value="Unassembled WGS sequence"/>
</dbReference>
<accession>A0A1N7SD31</accession>
<dbReference type="AlphaFoldDB" id="A0A1N7SD31"/>
<proteinExistence type="predicted"/>
<dbReference type="OrthoDB" id="9882612at2"/>
<keyword evidence="4" id="KW-1185">Reference proteome</keyword>
<feature type="chain" id="PRO_5009944234" evidence="2">
    <location>
        <begin position="22"/>
        <end position="116"/>
    </location>
</feature>
<dbReference type="RefSeq" id="WP_087736564.1">
    <property type="nucleotide sequence ID" value="NZ_CYGY02000046.1"/>
</dbReference>
<reference evidence="3" key="1">
    <citation type="submission" date="2016-12" db="EMBL/GenBank/DDBJ databases">
        <authorList>
            <person name="Moulin L."/>
        </authorList>
    </citation>
    <scope>NUCLEOTIDE SEQUENCE [LARGE SCALE GENOMIC DNA]</scope>
    <source>
        <strain evidence="3">STM 7183</strain>
    </source>
</reference>
<feature type="compositionally biased region" description="Gly residues" evidence="1">
    <location>
        <begin position="107"/>
        <end position="116"/>
    </location>
</feature>
<gene>
    <name evidence="3" type="ORF">BN2476_460113</name>
</gene>
<evidence type="ECO:0000313" key="3">
    <source>
        <dbReference type="EMBL" id="SIT45244.1"/>
    </source>
</evidence>
<evidence type="ECO:0000313" key="4">
    <source>
        <dbReference type="Proteomes" id="UP000195569"/>
    </source>
</evidence>
<feature type="signal peptide" evidence="2">
    <location>
        <begin position="1"/>
        <end position="21"/>
    </location>
</feature>
<feature type="region of interest" description="Disordered" evidence="1">
    <location>
        <begin position="45"/>
        <end position="116"/>
    </location>
</feature>
<sequence>MNTVSIAGGATAAIFAGASVAAPVVVPVVVPLVVPVVAPVVHYAQTDSHLATPSDKPISAPGITSGELKTPQPQQSSTPGMTGAAASDTGVPNPGRTRGDQRLPGIGKPGGGANVH</sequence>